<dbReference type="Proteomes" id="UP000608513">
    <property type="component" value="Unassembled WGS sequence"/>
</dbReference>
<keyword evidence="3" id="KW-1185">Reference proteome</keyword>
<dbReference type="InterPro" id="IPR032466">
    <property type="entry name" value="Metal_Hydrolase"/>
</dbReference>
<dbReference type="InterPro" id="IPR052358">
    <property type="entry name" value="Aro_Compnd_Degr_Hydrolases"/>
</dbReference>
<dbReference type="Gene3D" id="3.20.20.140">
    <property type="entry name" value="Metal-dependent hydrolases"/>
    <property type="match status" value="1"/>
</dbReference>
<organism evidence="2 3">
    <name type="scientific">Ramlibacter cellulosilyticus</name>
    <dbReference type="NCBI Taxonomy" id="2764187"/>
    <lineage>
        <taxon>Bacteria</taxon>
        <taxon>Pseudomonadati</taxon>
        <taxon>Pseudomonadota</taxon>
        <taxon>Betaproteobacteria</taxon>
        <taxon>Burkholderiales</taxon>
        <taxon>Comamonadaceae</taxon>
        <taxon>Ramlibacter</taxon>
    </lineage>
</organism>
<comment type="caution">
    <text evidence="2">The sequence shown here is derived from an EMBL/GenBank/DDBJ whole genome shotgun (WGS) entry which is preliminary data.</text>
</comment>
<proteinExistence type="predicted"/>
<dbReference type="PANTHER" id="PTHR35563:SF2">
    <property type="entry name" value="BARREL METAL-DEPENDENT HYDROLASE, PUTATIVE (AFU_ORTHOLOGUE AFUA_1G16240)-RELATED"/>
    <property type="match status" value="1"/>
</dbReference>
<dbReference type="SUPFAM" id="SSF51556">
    <property type="entry name" value="Metallo-dependent hydrolases"/>
    <property type="match status" value="1"/>
</dbReference>
<dbReference type="Pfam" id="PF04909">
    <property type="entry name" value="Amidohydro_2"/>
    <property type="match status" value="1"/>
</dbReference>
<evidence type="ECO:0000313" key="2">
    <source>
        <dbReference type="EMBL" id="MBC5782922.1"/>
    </source>
</evidence>
<dbReference type="EMBL" id="JACORT010000002">
    <property type="protein sequence ID" value="MBC5782922.1"/>
    <property type="molecule type" value="Genomic_DNA"/>
</dbReference>
<reference evidence="2" key="1">
    <citation type="submission" date="2020-08" db="EMBL/GenBank/DDBJ databases">
        <title>Ramlibacter sp. USB13 16S ribosomal RNA gene genome sequencing and assembly.</title>
        <authorList>
            <person name="Kang M."/>
        </authorList>
    </citation>
    <scope>NUCLEOTIDE SEQUENCE</scope>
    <source>
        <strain evidence="2">USB13</strain>
    </source>
</reference>
<protein>
    <submittedName>
        <fullName evidence="2">Amidohydrolase family protein</fullName>
    </submittedName>
</protein>
<feature type="domain" description="Amidohydrolase-related" evidence="1">
    <location>
        <begin position="9"/>
        <end position="274"/>
    </location>
</feature>
<dbReference type="PANTHER" id="PTHR35563">
    <property type="entry name" value="BARREL METAL-DEPENDENT HYDROLASE, PUTATIVE (AFU_ORTHOLOGUE AFUA_1G16240)-RELATED"/>
    <property type="match status" value="1"/>
</dbReference>
<name>A0A923SEG9_9BURK</name>
<dbReference type="RefSeq" id="WP_187075659.1">
    <property type="nucleotide sequence ID" value="NZ_JACORT010000002.1"/>
</dbReference>
<dbReference type="InterPro" id="IPR006680">
    <property type="entry name" value="Amidohydro-rel"/>
</dbReference>
<dbReference type="AlphaFoldDB" id="A0A923SEG9"/>
<dbReference type="GO" id="GO:0016787">
    <property type="term" value="F:hydrolase activity"/>
    <property type="evidence" value="ECO:0007669"/>
    <property type="project" value="InterPro"/>
</dbReference>
<gene>
    <name evidence="2" type="ORF">H8N03_08185</name>
</gene>
<evidence type="ECO:0000313" key="3">
    <source>
        <dbReference type="Proteomes" id="UP000608513"/>
    </source>
</evidence>
<accession>A0A923SEG9</accession>
<sequence length="276" mass="30330">MSLFAEPKVDAHCHVLDPARFPYAPDVAYRPAGQEVAPLEQYEQVMAAYGIRHALFVGPNSGYGLDNGCMLDALARGAGRFRGVAVVRNDIAREELQRLKQAGVVGVAFNATVLGVDHYLAAGELLRLVADLDLFVSLQVEHDQLLALRPLLERSGARIVFDHCGRPRAGGGVGQPGFQALLGMAKNGRTAVKLSGYQKFSLQAPPYEDARPFVQALLDAYTPDACMWASDWPFLKSPVRLDVGPLLLQLERFVPDAADRRRIWWDTPRRWLGLGA</sequence>
<evidence type="ECO:0000259" key="1">
    <source>
        <dbReference type="Pfam" id="PF04909"/>
    </source>
</evidence>